<name>A0A7K4BZV3_9ARCH</name>
<reference evidence="2 3" key="1">
    <citation type="journal article" date="2020" name="Biotechnol. Biofuels">
        <title>New insights from the biogas microbiome by comprehensive genome-resolved metagenomics of nearly 1600 species originating from multiple anaerobic digesters.</title>
        <authorList>
            <person name="Campanaro S."/>
            <person name="Treu L."/>
            <person name="Rodriguez-R L.M."/>
            <person name="Kovalovszki A."/>
            <person name="Ziels R.M."/>
            <person name="Maus I."/>
            <person name="Zhu X."/>
            <person name="Kougias P.G."/>
            <person name="Basile A."/>
            <person name="Luo G."/>
            <person name="Schluter A."/>
            <person name="Konstantinidis K.T."/>
            <person name="Angelidaki I."/>
        </authorList>
    </citation>
    <scope>NUCLEOTIDE SEQUENCE [LARGE SCALE GENOMIC DNA]</scope>
    <source>
        <strain evidence="2">AS22ysBPME_79</strain>
    </source>
</reference>
<gene>
    <name evidence="2" type="ORF">GX950_02610</name>
</gene>
<sequence length="85" mass="9722">MMRKPVKPPAGAKLKETPDMIAWRKEFDKMKESDHLAKMRELGLDDDDLEEFKEIRSGKSLEEGLLGSAPVEEKPKETPKKKAKK</sequence>
<dbReference type="EMBL" id="JAAZKV010000018">
    <property type="protein sequence ID" value="NMA44681.1"/>
    <property type="molecule type" value="Genomic_DNA"/>
</dbReference>
<evidence type="ECO:0000313" key="2">
    <source>
        <dbReference type="EMBL" id="NMA44681.1"/>
    </source>
</evidence>
<comment type="caution">
    <text evidence="2">The sequence shown here is derived from an EMBL/GenBank/DDBJ whole genome shotgun (WGS) entry which is preliminary data.</text>
</comment>
<feature type="compositionally biased region" description="Basic and acidic residues" evidence="1">
    <location>
        <begin position="71"/>
        <end position="85"/>
    </location>
</feature>
<evidence type="ECO:0000313" key="3">
    <source>
        <dbReference type="Proteomes" id="UP000526302"/>
    </source>
</evidence>
<evidence type="ECO:0000256" key="1">
    <source>
        <dbReference type="SAM" id="MobiDB-lite"/>
    </source>
</evidence>
<dbReference type="Proteomes" id="UP000526302">
    <property type="component" value="Unassembled WGS sequence"/>
</dbReference>
<organism evidence="2 3">
    <name type="scientific">Candidatus Iainarchaeum sp</name>
    <dbReference type="NCBI Taxonomy" id="3101447"/>
    <lineage>
        <taxon>Archaea</taxon>
        <taxon>Candidatus Iainarchaeota</taxon>
        <taxon>Candidatus Iainarchaeia</taxon>
        <taxon>Candidatus Iainarchaeales</taxon>
        <taxon>Candidatus Iainarchaeaceae</taxon>
        <taxon>Candidatus Iainarchaeum</taxon>
    </lineage>
</organism>
<proteinExistence type="predicted"/>
<dbReference type="AlphaFoldDB" id="A0A7K4BZV3"/>
<protein>
    <submittedName>
        <fullName evidence="2">Uncharacterized protein</fullName>
    </submittedName>
</protein>
<accession>A0A7K4BZV3</accession>
<feature type="region of interest" description="Disordered" evidence="1">
    <location>
        <begin position="60"/>
        <end position="85"/>
    </location>
</feature>